<dbReference type="AlphaFoldDB" id="A0A369BHF0"/>
<evidence type="ECO:0000313" key="3">
    <source>
        <dbReference type="Proteomes" id="UP000253090"/>
    </source>
</evidence>
<feature type="coiled-coil region" evidence="1">
    <location>
        <begin position="8"/>
        <end position="35"/>
    </location>
</feature>
<dbReference type="Proteomes" id="UP000253090">
    <property type="component" value="Unassembled WGS sequence"/>
</dbReference>
<keyword evidence="3" id="KW-1185">Reference proteome</keyword>
<proteinExistence type="predicted"/>
<gene>
    <name evidence="2" type="ORF">DFP94_103428</name>
</gene>
<evidence type="ECO:0000256" key="1">
    <source>
        <dbReference type="SAM" id="Coils"/>
    </source>
</evidence>
<reference evidence="2 3" key="1">
    <citation type="submission" date="2018-07" db="EMBL/GenBank/DDBJ databases">
        <title>Genomic Encyclopedia of Type Strains, Phase III (KMG-III): the genomes of soil and plant-associated and newly described type strains.</title>
        <authorList>
            <person name="Whitman W."/>
        </authorList>
    </citation>
    <scope>NUCLEOTIDE SEQUENCE [LARGE SCALE GENOMIC DNA]</scope>
    <source>
        <strain evidence="2 3">CECT 8333</strain>
    </source>
</reference>
<dbReference type="OrthoDB" id="2678891at2"/>
<protein>
    <submittedName>
        <fullName evidence="2">Uncharacterized protein</fullName>
    </submittedName>
</protein>
<keyword evidence="1" id="KW-0175">Coiled coil</keyword>
<name>A0A369BHF0_9BACL</name>
<accession>A0A369BHF0</accession>
<comment type="caution">
    <text evidence="2">The sequence shown here is derived from an EMBL/GenBank/DDBJ whole genome shotgun (WGS) entry which is preliminary data.</text>
</comment>
<dbReference type="RefSeq" id="WP_114496740.1">
    <property type="nucleotide sequence ID" value="NZ_QPJW01000003.1"/>
</dbReference>
<evidence type="ECO:0000313" key="2">
    <source>
        <dbReference type="EMBL" id="RCX20695.1"/>
    </source>
</evidence>
<organism evidence="2 3">
    <name type="scientific">Fontibacillus phaseoli</name>
    <dbReference type="NCBI Taxonomy" id="1416533"/>
    <lineage>
        <taxon>Bacteria</taxon>
        <taxon>Bacillati</taxon>
        <taxon>Bacillota</taxon>
        <taxon>Bacilli</taxon>
        <taxon>Bacillales</taxon>
        <taxon>Paenibacillaceae</taxon>
        <taxon>Fontibacillus</taxon>
    </lineage>
</organism>
<sequence length="115" mass="13713">MDKIVERYYQVKQTQKELEQELADLRQAILDYCRERETMNLDLDTHVVKLVSQNRREYDEQKLYEVLPDLELWRMLSKPDSAKIASLVKLNVIAEEKIKDTYTLKPVTVLQVDKK</sequence>
<dbReference type="EMBL" id="QPJW01000003">
    <property type="protein sequence ID" value="RCX20695.1"/>
    <property type="molecule type" value="Genomic_DNA"/>
</dbReference>